<dbReference type="OrthoDB" id="8967196at2"/>
<feature type="region of interest" description="Disordered" evidence="1">
    <location>
        <begin position="66"/>
        <end position="101"/>
    </location>
</feature>
<dbReference type="AlphaFoldDB" id="A0A4R5M3J6"/>
<organism evidence="3 4">
    <name type="scientific">Paraburkholderia silviterrae</name>
    <dbReference type="NCBI Taxonomy" id="2528715"/>
    <lineage>
        <taxon>Bacteria</taxon>
        <taxon>Pseudomonadati</taxon>
        <taxon>Pseudomonadota</taxon>
        <taxon>Betaproteobacteria</taxon>
        <taxon>Burkholderiales</taxon>
        <taxon>Burkholderiaceae</taxon>
        <taxon>Paraburkholderia</taxon>
    </lineage>
</organism>
<evidence type="ECO:0000256" key="2">
    <source>
        <dbReference type="SAM" id="SignalP"/>
    </source>
</evidence>
<dbReference type="Proteomes" id="UP000295722">
    <property type="component" value="Unassembled WGS sequence"/>
</dbReference>
<feature type="signal peptide" evidence="2">
    <location>
        <begin position="1"/>
        <end position="26"/>
    </location>
</feature>
<feature type="chain" id="PRO_5020995541" evidence="2">
    <location>
        <begin position="27"/>
        <end position="101"/>
    </location>
</feature>
<gene>
    <name evidence="3" type="ORF">EYW47_28715</name>
</gene>
<evidence type="ECO:0000313" key="4">
    <source>
        <dbReference type="Proteomes" id="UP000295722"/>
    </source>
</evidence>
<sequence>MKTRQSARQLVLAALLLGMASSAAYADLHEVKENIKHDSKEAAAKTGHAARDFGHATAHAAKTVGHGIANASREGWDATKRTTKRVFHKDESSRDTSKTET</sequence>
<keyword evidence="2" id="KW-0732">Signal</keyword>
<proteinExistence type="predicted"/>
<reference evidence="3 4" key="1">
    <citation type="submission" date="2019-03" db="EMBL/GenBank/DDBJ databases">
        <title>Paraburkholderia sp. 4M-K11, isolated from subtropical forest soil.</title>
        <authorList>
            <person name="Gao Z.-H."/>
            <person name="Qiu L.-H."/>
        </authorList>
    </citation>
    <scope>NUCLEOTIDE SEQUENCE [LARGE SCALE GENOMIC DNA]</scope>
    <source>
        <strain evidence="3 4">4M-K11</strain>
    </source>
</reference>
<evidence type="ECO:0000256" key="1">
    <source>
        <dbReference type="SAM" id="MobiDB-lite"/>
    </source>
</evidence>
<comment type="caution">
    <text evidence="3">The sequence shown here is derived from an EMBL/GenBank/DDBJ whole genome shotgun (WGS) entry which is preliminary data.</text>
</comment>
<dbReference type="RefSeq" id="WP_133198230.1">
    <property type="nucleotide sequence ID" value="NZ_JBHUCW010000030.1"/>
</dbReference>
<evidence type="ECO:0000313" key="3">
    <source>
        <dbReference type="EMBL" id="TDG19852.1"/>
    </source>
</evidence>
<protein>
    <submittedName>
        <fullName evidence="3">Uncharacterized protein</fullName>
    </submittedName>
</protein>
<keyword evidence="4" id="KW-1185">Reference proteome</keyword>
<feature type="compositionally biased region" description="Basic and acidic residues" evidence="1">
    <location>
        <begin position="88"/>
        <end position="101"/>
    </location>
</feature>
<name>A0A4R5M3J6_9BURK</name>
<dbReference type="EMBL" id="SMRP01000019">
    <property type="protein sequence ID" value="TDG19852.1"/>
    <property type="molecule type" value="Genomic_DNA"/>
</dbReference>
<accession>A0A4R5M3J6</accession>